<keyword evidence="3 7" id="KW-0812">Transmembrane</keyword>
<dbReference type="InterPro" id="IPR035952">
    <property type="entry name" value="Rhomboid-like_sf"/>
</dbReference>
<keyword evidence="6 7" id="KW-0472">Membrane</keyword>
<accession>A0AAW0S9Q0</accession>
<keyword evidence="10" id="KW-1185">Reference proteome</keyword>
<dbReference type="SUPFAM" id="SSF144091">
    <property type="entry name" value="Rhomboid-like"/>
    <property type="match status" value="1"/>
</dbReference>
<feature type="transmembrane region" description="Helical" evidence="7">
    <location>
        <begin position="305"/>
        <end position="326"/>
    </location>
</feature>
<evidence type="ECO:0000256" key="1">
    <source>
        <dbReference type="ARBA" id="ARBA00004141"/>
    </source>
</evidence>
<evidence type="ECO:0000256" key="5">
    <source>
        <dbReference type="ARBA" id="ARBA00022989"/>
    </source>
</evidence>
<dbReference type="GO" id="GO:0006465">
    <property type="term" value="P:signal peptide processing"/>
    <property type="evidence" value="ECO:0007669"/>
    <property type="project" value="TreeGrafter"/>
</dbReference>
<dbReference type="Proteomes" id="UP001397290">
    <property type="component" value="Unassembled WGS sequence"/>
</dbReference>
<feature type="domain" description="Peptidase S54 rhomboid" evidence="8">
    <location>
        <begin position="385"/>
        <end position="522"/>
    </location>
</feature>
<reference evidence="9 10" key="1">
    <citation type="submission" date="2020-02" db="EMBL/GenBank/DDBJ databases">
        <title>Comparative genomics of the hypocrealean fungal genus Beauvera.</title>
        <authorList>
            <person name="Showalter D.N."/>
            <person name="Bushley K.E."/>
            <person name="Rehner S.A."/>
        </authorList>
    </citation>
    <scope>NUCLEOTIDE SEQUENCE [LARGE SCALE GENOMIC DNA]</scope>
    <source>
        <strain evidence="9 10">ARSEF4384</strain>
    </source>
</reference>
<evidence type="ECO:0000259" key="8">
    <source>
        <dbReference type="Pfam" id="PF01694"/>
    </source>
</evidence>
<protein>
    <recommendedName>
        <fullName evidence="8">Peptidase S54 rhomboid domain-containing protein</fullName>
    </recommendedName>
</protein>
<dbReference type="AlphaFoldDB" id="A0AAW0S9Q0"/>
<feature type="transmembrane region" description="Helical" evidence="7">
    <location>
        <begin position="486"/>
        <end position="504"/>
    </location>
</feature>
<comment type="caution">
    <text evidence="9">The sequence shown here is derived from an EMBL/GenBank/DDBJ whole genome shotgun (WGS) entry which is preliminary data.</text>
</comment>
<dbReference type="InterPro" id="IPR050925">
    <property type="entry name" value="Rhomboid_protease_S54"/>
</dbReference>
<dbReference type="GO" id="GO:0004252">
    <property type="term" value="F:serine-type endopeptidase activity"/>
    <property type="evidence" value="ECO:0007669"/>
    <property type="project" value="InterPro"/>
</dbReference>
<feature type="transmembrane region" description="Helical" evidence="7">
    <location>
        <begin position="419"/>
        <end position="440"/>
    </location>
</feature>
<evidence type="ECO:0000256" key="3">
    <source>
        <dbReference type="ARBA" id="ARBA00022692"/>
    </source>
</evidence>
<feature type="transmembrane region" description="Helical" evidence="7">
    <location>
        <begin position="346"/>
        <end position="363"/>
    </location>
</feature>
<dbReference type="InterPro" id="IPR022764">
    <property type="entry name" value="Peptidase_S54_rhomboid_dom"/>
</dbReference>
<dbReference type="GO" id="GO:0016020">
    <property type="term" value="C:membrane"/>
    <property type="evidence" value="ECO:0007669"/>
    <property type="project" value="UniProtKB-SubCell"/>
</dbReference>
<evidence type="ECO:0000256" key="6">
    <source>
        <dbReference type="ARBA" id="ARBA00023136"/>
    </source>
</evidence>
<evidence type="ECO:0000256" key="7">
    <source>
        <dbReference type="SAM" id="Phobius"/>
    </source>
</evidence>
<name>A0AAW0S9Q0_9HYPO</name>
<sequence length="581" mass="63810">MSFFLCAPARPLVTGAAAVLRRAEKPFRPSAILGMAGSTSRWMSFLGNRQLWSICHKHSAAWRQVSVTAQPHRCQRTLFSYHRISDYEQLPKDYQDKIGLPFSSKDISQTEVQRIFGAGMKTDAANYLLRVLHGRRIAGTLDDPAYAVNTMQFTDKQVARALAYLRERAPVEEVRNAGLRAEDELAQMEELAIAKQAKEGKADDSIADIETRVPYTEDPIYGHSTFDQIRATNRAKQKARDMAEAKKRQEREEREGIVSGTLAERDQVDIGGKTRAITNPKVQAYYDAAQSDLEEPPRMSAAARILPSAVITALVLGLLAATSMVYEEPADRYRLIPELSTSRATVMVLLGVNLLVYMAWKVPPLWKYLNRSFIVSVATPRPLAMFTTIFSHQTLSHLVANMLPLMLVGPVLHDEMGRASFLTLFFACGSLSFVGSLATYTLRGMLGTTTLGGSGAMLGLCAAYFWEHRLDGFKFLGLPENGVHGIIFLAGLLALQLAGIGKALSRKIDLASHLAGFAAGMAGIEVLQRTKRQRHCNESEGRSVVEVFLWLKPLLQSRVEANRAAAAAGAAAAAADGAKKR</sequence>
<comment type="subcellular location">
    <subcellularLocation>
        <location evidence="1">Membrane</location>
        <topology evidence="1">Multi-pass membrane protein</topology>
    </subcellularLocation>
</comment>
<evidence type="ECO:0000256" key="2">
    <source>
        <dbReference type="ARBA" id="ARBA00009045"/>
    </source>
</evidence>
<evidence type="ECO:0000313" key="10">
    <source>
        <dbReference type="Proteomes" id="UP001397290"/>
    </source>
</evidence>
<organism evidence="9 10">
    <name type="scientific">Beauveria asiatica</name>
    <dbReference type="NCBI Taxonomy" id="1069075"/>
    <lineage>
        <taxon>Eukaryota</taxon>
        <taxon>Fungi</taxon>
        <taxon>Dikarya</taxon>
        <taxon>Ascomycota</taxon>
        <taxon>Pezizomycotina</taxon>
        <taxon>Sordariomycetes</taxon>
        <taxon>Hypocreomycetidae</taxon>
        <taxon>Hypocreales</taxon>
        <taxon>Cordycipitaceae</taxon>
        <taxon>Beauveria</taxon>
    </lineage>
</organism>
<keyword evidence="4" id="KW-0378">Hydrolase</keyword>
<proteinExistence type="inferred from homology"/>
<gene>
    <name evidence="9" type="ORF">G3M48_005936</name>
</gene>
<keyword evidence="5 7" id="KW-1133">Transmembrane helix</keyword>
<evidence type="ECO:0000313" key="9">
    <source>
        <dbReference type="EMBL" id="KAK8150841.1"/>
    </source>
</evidence>
<dbReference type="PANTHER" id="PTHR43731">
    <property type="entry name" value="RHOMBOID PROTEASE"/>
    <property type="match status" value="1"/>
</dbReference>
<dbReference type="EMBL" id="JAAHCF010000004">
    <property type="protein sequence ID" value="KAK8150841.1"/>
    <property type="molecule type" value="Genomic_DNA"/>
</dbReference>
<dbReference type="PANTHER" id="PTHR43731:SF14">
    <property type="entry name" value="PRESENILIN-ASSOCIATED RHOMBOID-LIKE PROTEIN, MITOCHONDRIAL"/>
    <property type="match status" value="1"/>
</dbReference>
<dbReference type="Gene3D" id="1.20.1540.10">
    <property type="entry name" value="Rhomboid-like"/>
    <property type="match status" value="1"/>
</dbReference>
<evidence type="ECO:0000256" key="4">
    <source>
        <dbReference type="ARBA" id="ARBA00022801"/>
    </source>
</evidence>
<dbReference type="Pfam" id="PF01694">
    <property type="entry name" value="Rhomboid"/>
    <property type="match status" value="1"/>
</dbReference>
<feature type="transmembrane region" description="Helical" evidence="7">
    <location>
        <begin position="446"/>
        <end position="466"/>
    </location>
</feature>
<comment type="similarity">
    <text evidence="2">Belongs to the peptidase S54 family.</text>
</comment>